<accession>G8NYD1</accession>
<dbReference type="KEGG" id="gma:AciX8_3607"/>
<keyword evidence="1" id="KW-0732">Signal</keyword>
<dbReference type="Gene3D" id="2.60.220.20">
    <property type="entry name" value="putative beta-Galactosidase from caulobacter crescentus"/>
    <property type="match status" value="1"/>
</dbReference>
<evidence type="ECO:0000256" key="1">
    <source>
        <dbReference type="SAM" id="SignalP"/>
    </source>
</evidence>
<dbReference type="Proteomes" id="UP000007113">
    <property type="component" value="Chromosome"/>
</dbReference>
<evidence type="ECO:0000259" key="2">
    <source>
        <dbReference type="Pfam" id="PF18120"/>
    </source>
</evidence>
<proteinExistence type="predicted"/>
<keyword evidence="4" id="KW-1185">Reference proteome</keyword>
<dbReference type="EMBL" id="CP003130">
    <property type="protein sequence ID" value="AEU37897.1"/>
    <property type="molecule type" value="Genomic_DNA"/>
</dbReference>
<evidence type="ECO:0000313" key="3">
    <source>
        <dbReference type="EMBL" id="AEU37897.1"/>
    </source>
</evidence>
<dbReference type="GO" id="GO:0016787">
    <property type="term" value="F:hydrolase activity"/>
    <property type="evidence" value="ECO:0007669"/>
    <property type="project" value="UniProtKB-KW"/>
</dbReference>
<protein>
    <submittedName>
        <fullName evidence="3">Glycoside hydrolase family 35</fullName>
    </submittedName>
</protein>
<dbReference type="eggNOG" id="COG1874">
    <property type="taxonomic scope" value="Bacteria"/>
</dbReference>
<dbReference type="OrthoDB" id="9800974at2"/>
<dbReference type="STRING" id="682795.AciX8_3607"/>
<dbReference type="FunFam" id="3.20.20.80:FF:000135">
    <property type="entry name" value="Beta-galactosidase, putative, bgl35A"/>
    <property type="match status" value="1"/>
</dbReference>
<name>G8NYD1_GRAMM</name>
<keyword evidence="3" id="KW-0378">Hydrolase</keyword>
<dbReference type="InterPro" id="IPR040719">
    <property type="entry name" value="DUF5597"/>
</dbReference>
<feature type="signal peptide" evidence="1">
    <location>
        <begin position="1"/>
        <end position="20"/>
    </location>
</feature>
<dbReference type="RefSeq" id="WP_014266771.1">
    <property type="nucleotide sequence ID" value="NC_016631.1"/>
</dbReference>
<gene>
    <name evidence="3" type="ordered locus">AciX8_3607</name>
</gene>
<feature type="chain" id="PRO_5003513100" evidence="1">
    <location>
        <begin position="21"/>
        <end position="538"/>
    </location>
</feature>
<organism evidence="3 4">
    <name type="scientific">Granulicella mallensis (strain ATCC BAA-1857 / DSM 23137 / MP5ACTX8)</name>
    <dbReference type="NCBI Taxonomy" id="682795"/>
    <lineage>
        <taxon>Bacteria</taxon>
        <taxon>Pseudomonadati</taxon>
        <taxon>Acidobacteriota</taxon>
        <taxon>Terriglobia</taxon>
        <taxon>Terriglobales</taxon>
        <taxon>Acidobacteriaceae</taxon>
        <taxon>Granulicella</taxon>
    </lineage>
</organism>
<dbReference type="AlphaFoldDB" id="G8NYD1"/>
<evidence type="ECO:0000313" key="4">
    <source>
        <dbReference type="Proteomes" id="UP000007113"/>
    </source>
</evidence>
<dbReference type="Gene3D" id="3.20.20.80">
    <property type="entry name" value="Glycosidases"/>
    <property type="match status" value="1"/>
</dbReference>
<dbReference type="HOGENOM" id="CLU_027430_0_0_0"/>
<dbReference type="Pfam" id="PF18120">
    <property type="entry name" value="DUF5597"/>
    <property type="match status" value="1"/>
</dbReference>
<dbReference type="SUPFAM" id="SSF51445">
    <property type="entry name" value="(Trans)glycosidases"/>
    <property type="match status" value="1"/>
</dbReference>
<dbReference type="InterPro" id="IPR017853">
    <property type="entry name" value="GH"/>
</dbReference>
<reference evidence="3 4" key="1">
    <citation type="submission" date="2011-11" db="EMBL/GenBank/DDBJ databases">
        <title>Complete sequence of Granulicella mallensis MP5ACTX8.</title>
        <authorList>
            <consortium name="US DOE Joint Genome Institute"/>
            <person name="Lucas S."/>
            <person name="Copeland A."/>
            <person name="Lapidus A."/>
            <person name="Cheng J.-F."/>
            <person name="Goodwin L."/>
            <person name="Pitluck S."/>
            <person name="Peters L."/>
            <person name="Lu M."/>
            <person name="Detter J.C."/>
            <person name="Han C."/>
            <person name="Tapia R."/>
            <person name="Land M."/>
            <person name="Hauser L."/>
            <person name="Kyrpides N."/>
            <person name="Ivanova N."/>
            <person name="Mikhailova N."/>
            <person name="Pagani I."/>
            <person name="Rawat S."/>
            <person name="Mannisto M."/>
            <person name="Haggblom M."/>
            <person name="Woyke T."/>
        </authorList>
    </citation>
    <scope>NUCLEOTIDE SEQUENCE [LARGE SCALE GENOMIC DNA]</scope>
    <source>
        <strain evidence="4">ATCC BAA-1857 / DSM 23137 / MP5ACTX8</strain>
    </source>
</reference>
<feature type="domain" description="DUF5597" evidence="2">
    <location>
        <begin position="390"/>
        <end position="523"/>
    </location>
</feature>
<sequence precursor="true">MKFVAPLLLSTVVFSFAALAQRPSDRDLPRIDRSGVHPALIVEGKPFLMLSAQVNNSSAWQGEMPAVWRTLNDLGVNTLEAPVYWETLEPEEGRFDFAQIDMLLREARAHKKHLVLLWFGTWKNGSPGYAPEWVKRDPARFPLSLKADGMPVFSLSPFGTASLAADERAFTTLMRHLKQSDPQHTVLLIQVENETGMWGSMRDHSPAADAVFTQTVPAAVLQSMGKAKTHGNWSEIFGQDAEEFFSAWAIARYVQQVAAAGKAVYGLPMYVNAALRDPIHPGGPGSFESGGPTFDVLTLWHAVAPSLDGIEPDIYLPGYEENMAVLRQYSADGNALFVPEIGNRPEYARYFFAALGHGAFGWSPFGMDATGYVNAPLGAAHIDADALHPFEQNYRVAALFGGQLAAWIREGRVQGIAEDHVRHTEDIVLGNSSWKATVSYGLPSFWTDKPAPGNKVPAGEALIVNLGPDEFLVTGLHCRVDFSSMVQGKQHMWISVEEGDYTQGIWHRTRLWNGDQTDYGLNFFDEPQLLRVRIMSYE</sequence>